<evidence type="ECO:0000313" key="1">
    <source>
        <dbReference type="EMBL" id="QKQ14702.1"/>
    </source>
</evidence>
<proteinExistence type="predicted"/>
<reference evidence="1" key="1">
    <citation type="journal article" date="2020" name="J. Exp. Bot.">
        <title>Zygnema circumcarinatum UTEX 1559 chloroplast and mitochondrial genomes provide insight into land plant evolution.</title>
        <authorList>
            <person name="Orton L.M."/>
            <person name="Fitzek E."/>
            <person name="Feng X."/>
            <person name="Grayburn W.S."/>
            <person name="Mower J.P."/>
            <person name="Liu K."/>
            <person name="Zhang C."/>
            <person name="Duvall M.R."/>
            <person name="Yin Y."/>
        </authorList>
    </citation>
    <scope>NUCLEOTIDE SEQUENCE</scope>
    <source>
        <strain evidence="1">UTEX 1559 mating type +</strain>
    </source>
</reference>
<geneLocation type="mitochondrion" evidence="1"/>
<dbReference type="AlphaFoldDB" id="A0A6N0GXM5"/>
<organism evidence="1">
    <name type="scientific">Zygnema circumcarinatum</name>
    <name type="common">Green alga</name>
    <dbReference type="NCBI Taxonomy" id="35869"/>
    <lineage>
        <taxon>Eukaryota</taxon>
        <taxon>Viridiplantae</taxon>
        <taxon>Streptophyta</taxon>
        <taxon>Zygnematophyceae</taxon>
        <taxon>Zygnematophycidae</taxon>
        <taxon>Zygnematales</taxon>
        <taxon>Zygnemataceae</taxon>
        <taxon>Zygnema</taxon>
    </lineage>
</organism>
<name>A0A6N0GXM5_ZYGCR</name>
<keyword evidence="1" id="KW-0436">Ligase</keyword>
<keyword evidence="1" id="KW-0496">Mitochondrion</keyword>
<sequence length="161" mass="17724">MWTKAVVLLSSNNQAMLTAYAAATLRTTLDLSATHANALMLQPNTELPQKSCFLVETLVEQGNAPHFLEVPGGLLTHLDAQRHRTDERVTPSEILVTGEVLCLEQKCLAGEGQNITPARLNPNPVINQQIAANGKQDLEKVPQLLDYEQRSVCEDLQCFAY</sequence>
<dbReference type="GO" id="GO:0016874">
    <property type="term" value="F:ligase activity"/>
    <property type="evidence" value="ECO:0007669"/>
    <property type="project" value="UniProtKB-KW"/>
</dbReference>
<protein>
    <submittedName>
        <fullName evidence="1">D-alanine--D-alanine ligase</fullName>
    </submittedName>
</protein>
<dbReference type="EMBL" id="MT040698">
    <property type="protein sequence ID" value="QKQ14702.1"/>
    <property type="molecule type" value="Genomic_DNA"/>
</dbReference>
<gene>
    <name evidence="1" type="primary">ddlB</name>
</gene>
<accession>A0A6N0GXM5</accession>